<dbReference type="PANTHER" id="PTHR35882:SF2">
    <property type="entry name" value="PELA"/>
    <property type="match status" value="1"/>
</dbReference>
<proteinExistence type="predicted"/>
<dbReference type="RefSeq" id="WP_072723082.1">
    <property type="nucleotide sequence ID" value="NZ_FQXH01000005.1"/>
</dbReference>
<name>A0A1M5NZ31_9FIRM</name>
<dbReference type="AlphaFoldDB" id="A0A1M5NZ31"/>
<dbReference type="SUPFAM" id="SSF51445">
    <property type="entry name" value="(Trans)glycosidases"/>
    <property type="match status" value="1"/>
</dbReference>
<organism evidence="2 3">
    <name type="scientific">Tepidibacter thalassicus DSM 15285</name>
    <dbReference type="NCBI Taxonomy" id="1123350"/>
    <lineage>
        <taxon>Bacteria</taxon>
        <taxon>Bacillati</taxon>
        <taxon>Bacillota</taxon>
        <taxon>Clostridia</taxon>
        <taxon>Peptostreptococcales</taxon>
        <taxon>Peptostreptococcaceae</taxon>
        <taxon>Tepidibacter</taxon>
    </lineage>
</organism>
<feature type="transmembrane region" description="Helical" evidence="1">
    <location>
        <begin position="6"/>
        <end position="25"/>
    </location>
</feature>
<dbReference type="GO" id="GO:0016787">
    <property type="term" value="F:hydrolase activity"/>
    <property type="evidence" value="ECO:0007669"/>
    <property type="project" value="UniProtKB-KW"/>
</dbReference>
<keyword evidence="1" id="KW-0812">Transmembrane</keyword>
<accession>A0A1M5NZ31</accession>
<protein>
    <submittedName>
        <fullName evidence="2">Glycoside-hydrolase family GH114</fullName>
    </submittedName>
</protein>
<evidence type="ECO:0000313" key="2">
    <source>
        <dbReference type="EMBL" id="SHG94449.1"/>
    </source>
</evidence>
<dbReference type="InterPro" id="IPR017853">
    <property type="entry name" value="GH"/>
</dbReference>
<gene>
    <name evidence="2" type="ORF">SAMN02744040_00285</name>
</gene>
<dbReference type="Proteomes" id="UP000242520">
    <property type="component" value="Unassembled WGS sequence"/>
</dbReference>
<dbReference type="PANTHER" id="PTHR35882">
    <property type="entry name" value="PELA"/>
    <property type="match status" value="1"/>
</dbReference>
<sequence>MNYIYVYIIIILLIGMFIIPVQEVVSKGCDIKQYKNIKYYQDGIKNFIIYYGKIDNKKIKDLSKYSLAIIEPRNITKNQVISLKKMGVEVLGYISVVEQNENNIEFSSLKDSWFYKPNGKKIRIDKWQSWYMDIRKKDYQNFLLEQIYLHVIDKKLDGIFFDTVGDIDDSNWIQKDKNEMREAYQTFLFRIKNNYKNLKIIQNWGFETAKKCLDNLDGIMWEGFSFELLKKDQWTKNRFEEIKKTNLDFYVVSPVKEDINKNPIKSNLYIYVRKNDIYDTLK</sequence>
<keyword evidence="2" id="KW-0378">Hydrolase</keyword>
<dbReference type="Pfam" id="PF14885">
    <property type="entry name" value="GHL15"/>
    <property type="match status" value="1"/>
</dbReference>
<keyword evidence="1" id="KW-0472">Membrane</keyword>
<dbReference type="InterPro" id="IPR029455">
    <property type="entry name" value="GHL15"/>
</dbReference>
<evidence type="ECO:0000313" key="3">
    <source>
        <dbReference type="Proteomes" id="UP000242520"/>
    </source>
</evidence>
<dbReference type="STRING" id="1123350.SAMN02744040_00285"/>
<keyword evidence="1" id="KW-1133">Transmembrane helix</keyword>
<keyword evidence="3" id="KW-1185">Reference proteome</keyword>
<reference evidence="3" key="1">
    <citation type="submission" date="2016-11" db="EMBL/GenBank/DDBJ databases">
        <authorList>
            <person name="Varghese N."/>
            <person name="Submissions S."/>
        </authorList>
    </citation>
    <scope>NUCLEOTIDE SEQUENCE [LARGE SCALE GENOMIC DNA]</scope>
    <source>
        <strain evidence="3">DSM 15285</strain>
    </source>
</reference>
<dbReference type="InterPro" id="IPR013785">
    <property type="entry name" value="Aldolase_TIM"/>
</dbReference>
<dbReference type="Gene3D" id="3.20.20.70">
    <property type="entry name" value="Aldolase class I"/>
    <property type="match status" value="1"/>
</dbReference>
<dbReference type="EMBL" id="FQXH01000005">
    <property type="protein sequence ID" value="SHG94449.1"/>
    <property type="molecule type" value="Genomic_DNA"/>
</dbReference>
<evidence type="ECO:0000256" key="1">
    <source>
        <dbReference type="SAM" id="Phobius"/>
    </source>
</evidence>